<dbReference type="EMBL" id="FP565811">
    <property type="protein sequence ID" value="CBH22748.1"/>
    <property type="molecule type" value="Genomic_DNA"/>
</dbReference>
<feature type="region of interest" description="Disordered" evidence="1">
    <location>
        <begin position="271"/>
        <end position="371"/>
    </location>
</feature>
<dbReference type="HOGENOM" id="CLU_495973_0_0_10"/>
<reference evidence="3" key="2">
    <citation type="submission" date="2010-04" db="EMBL/GenBank/DDBJ databases">
        <title>Genome sequence of Salinibacter ruber M8.</title>
        <authorList>
            <consortium name="Genoscope"/>
        </authorList>
    </citation>
    <scope>NUCLEOTIDE SEQUENCE [LARGE SCALE GENOMIC DNA]</scope>
    <source>
        <strain evidence="3">M8</strain>
        <plasmid evidence="3">pSR56</plasmid>
    </source>
</reference>
<keyword evidence="2" id="KW-0614">Plasmid</keyword>
<evidence type="ECO:0000313" key="3">
    <source>
        <dbReference type="Proteomes" id="UP000000933"/>
    </source>
</evidence>
<protein>
    <submittedName>
        <fullName evidence="2">Uncharacterized protein</fullName>
    </submittedName>
</protein>
<geneLocation type="plasmid" evidence="2 3">
    <name>pSR56</name>
</geneLocation>
<feature type="compositionally biased region" description="Basic and acidic residues" evidence="1">
    <location>
        <begin position="506"/>
        <end position="515"/>
    </location>
</feature>
<sequence>MPHRSLSTEPPPGSKNAPRDRSTPPNPPSKGQGFTEIKQSHSGDPGQPTSPDGVDPEATEPFPPDLFRLPVQNKVFGQMPEISDAALRCLLALIHQSFRFDPETSTWTCPGKSFSRRDIERKAGLSDQGARNGLASLEEAGWVNVDRSGRGYRYTLCMEVPTQRYTYVPTTLLEKASELPSTTALRAVLAVLRATWGWTSKENGSDEKSSKTVHRRWAEISTSRLSRLTGRSEPALREATSALEGECICRVQPGQGAYLYRLLPDAFEPGNKDACEEKSRSEKASSNPPTANEVTPDCQQSYPPSSYKENSCRDKQPMGIDSKENAKAQDESPETDEEPAVPDSQNKSGAGADTDLSQFSDKKQSLGRKLINAGVWPDRAKECLGRYSTPRIEANFELFRERAPEIEDHGAWLCAAITEGYADLSRGSKRKGPPIESREGEKERNEEGSNSTCDDRPDKRPDHKEKVTARRKHRLIRQYPKIKAEQFHRYRHAESPDTEQFLYFDPGEKGPDRRVSHSQKFTSPSEESSSQFP</sequence>
<dbReference type="KEGG" id="srm:SRM_p56030"/>
<feature type="region of interest" description="Disordered" evidence="1">
    <location>
        <begin position="423"/>
        <end position="533"/>
    </location>
</feature>
<name>D5H4A8_SALRM</name>
<dbReference type="AlphaFoldDB" id="D5H4A8"/>
<evidence type="ECO:0000256" key="1">
    <source>
        <dbReference type="SAM" id="MobiDB-lite"/>
    </source>
</evidence>
<feature type="compositionally biased region" description="Basic and acidic residues" evidence="1">
    <location>
        <begin position="436"/>
        <end position="468"/>
    </location>
</feature>
<feature type="compositionally biased region" description="Basic and acidic residues" evidence="1">
    <location>
        <begin position="310"/>
        <end position="330"/>
    </location>
</feature>
<feature type="region of interest" description="Disordered" evidence="1">
    <location>
        <begin position="1"/>
        <end position="66"/>
    </location>
</feature>
<feature type="compositionally biased region" description="Polar residues" evidence="1">
    <location>
        <begin position="518"/>
        <end position="533"/>
    </location>
</feature>
<feature type="compositionally biased region" description="Acidic residues" evidence="1">
    <location>
        <begin position="331"/>
        <end position="340"/>
    </location>
</feature>
<proteinExistence type="predicted"/>
<dbReference type="Proteomes" id="UP000000933">
    <property type="component" value="Plasmid pSR56"/>
</dbReference>
<reference evidence="2 3" key="1">
    <citation type="journal article" date="2010" name="ISME J.">
        <title>Fine-scale evolution: genomic, phenotypic and ecological differentiation in two coexisting Salinibacter ruber strains.</title>
        <authorList>
            <person name="Pena A."/>
            <person name="Teeling H."/>
            <person name="Huerta-Cepas J."/>
            <person name="Santos F."/>
            <person name="Yarza P."/>
            <person name="Brito-Echeverria J."/>
            <person name="Lucio M."/>
            <person name="Schmitt-Kopplin P."/>
            <person name="Meseguer I."/>
            <person name="Schenowitz C."/>
            <person name="Dossat C."/>
            <person name="Barbe V."/>
            <person name="Dopazo J."/>
            <person name="Rossello-Mora R."/>
            <person name="Schuler M."/>
            <person name="Glockner F.O."/>
            <person name="Amann R."/>
            <person name="Gabaldon T."/>
            <person name="Anton J."/>
        </authorList>
    </citation>
    <scope>NUCLEOTIDE SEQUENCE [LARGE SCALE GENOMIC DNA]</scope>
    <source>
        <strain evidence="2 3">M8</strain>
        <plasmid evidence="3">pSR56</plasmid>
    </source>
</reference>
<accession>D5H4A8</accession>
<organism evidence="2 3">
    <name type="scientific">Salinibacter ruber (strain M8)</name>
    <dbReference type="NCBI Taxonomy" id="761659"/>
    <lineage>
        <taxon>Bacteria</taxon>
        <taxon>Pseudomonadati</taxon>
        <taxon>Rhodothermota</taxon>
        <taxon>Rhodothermia</taxon>
        <taxon>Rhodothermales</taxon>
        <taxon>Salinibacteraceae</taxon>
        <taxon>Salinibacter</taxon>
    </lineage>
</organism>
<feature type="compositionally biased region" description="Polar residues" evidence="1">
    <location>
        <begin position="284"/>
        <end position="309"/>
    </location>
</feature>
<gene>
    <name evidence="2" type="ORF">SRM_p56030</name>
</gene>
<feature type="compositionally biased region" description="Basic and acidic residues" evidence="1">
    <location>
        <begin position="271"/>
        <end position="283"/>
    </location>
</feature>
<dbReference type="InterPro" id="IPR036388">
    <property type="entry name" value="WH-like_DNA-bd_sf"/>
</dbReference>
<feature type="compositionally biased region" description="Basic and acidic residues" evidence="1">
    <location>
        <begin position="482"/>
        <end position="495"/>
    </location>
</feature>
<evidence type="ECO:0000313" key="2">
    <source>
        <dbReference type="EMBL" id="CBH22748.1"/>
    </source>
</evidence>
<dbReference type="Gene3D" id="1.10.10.10">
    <property type="entry name" value="Winged helix-like DNA-binding domain superfamily/Winged helix DNA-binding domain"/>
    <property type="match status" value="1"/>
</dbReference>